<gene>
    <name evidence="1" type="ORF">WG66_6113</name>
</gene>
<evidence type="ECO:0000313" key="2">
    <source>
        <dbReference type="Proteomes" id="UP000054988"/>
    </source>
</evidence>
<name>A0A0W0FYB5_MONRR</name>
<sequence>MLATGDTQVYSYGLYFQSVKDEVSTELCNAKGNDSEGEHADDELLVALLQWEISKKWQGLPEVEGDHWALEAKAMKDKAELKGLKTRSIYQNQQMIMADIGAFLNWHCGHGMGQIGEAMFFVIRSWYNEQGMTEKKLFNPYGFATHMSEDLFASLGDEWDRLVSKELKSNLTTLY</sequence>
<proteinExistence type="predicted"/>
<dbReference type="Proteomes" id="UP000054988">
    <property type="component" value="Unassembled WGS sequence"/>
</dbReference>
<comment type="caution">
    <text evidence="1">The sequence shown here is derived from an EMBL/GenBank/DDBJ whole genome shotgun (WGS) entry which is preliminary data.</text>
</comment>
<organism evidence="1 2">
    <name type="scientific">Moniliophthora roreri</name>
    <name type="common">Frosty pod rot fungus</name>
    <name type="synonym">Monilia roreri</name>
    <dbReference type="NCBI Taxonomy" id="221103"/>
    <lineage>
        <taxon>Eukaryota</taxon>
        <taxon>Fungi</taxon>
        <taxon>Dikarya</taxon>
        <taxon>Basidiomycota</taxon>
        <taxon>Agaricomycotina</taxon>
        <taxon>Agaricomycetes</taxon>
        <taxon>Agaricomycetidae</taxon>
        <taxon>Agaricales</taxon>
        <taxon>Marasmiineae</taxon>
        <taxon>Marasmiaceae</taxon>
        <taxon>Moniliophthora</taxon>
    </lineage>
</organism>
<reference evidence="1 2" key="1">
    <citation type="submission" date="2015-12" db="EMBL/GenBank/DDBJ databases">
        <title>Draft genome sequence of Moniliophthora roreri, the causal agent of frosty pod rot of cacao.</title>
        <authorList>
            <person name="Aime M.C."/>
            <person name="Diaz-Valderrama J.R."/>
            <person name="Kijpornyongpan T."/>
            <person name="Phillips-Mora W."/>
        </authorList>
    </citation>
    <scope>NUCLEOTIDE SEQUENCE [LARGE SCALE GENOMIC DNA]</scope>
    <source>
        <strain evidence="1 2">MCA 2952</strain>
    </source>
</reference>
<accession>A0A0W0FYB5</accession>
<protein>
    <submittedName>
        <fullName evidence="1">Uncharacterized protein</fullName>
    </submittedName>
</protein>
<dbReference type="EMBL" id="LATX01001492">
    <property type="protein sequence ID" value="KTB41309.1"/>
    <property type="molecule type" value="Genomic_DNA"/>
</dbReference>
<evidence type="ECO:0000313" key="1">
    <source>
        <dbReference type="EMBL" id="KTB41309.1"/>
    </source>
</evidence>
<dbReference type="AlphaFoldDB" id="A0A0W0FYB5"/>